<protein>
    <submittedName>
        <fullName evidence="2">Acyl carrier protein</fullName>
    </submittedName>
</protein>
<dbReference type="InterPro" id="IPR009081">
    <property type="entry name" value="PP-bd_ACP"/>
</dbReference>
<dbReference type="PROSITE" id="PS50075">
    <property type="entry name" value="CARRIER"/>
    <property type="match status" value="1"/>
</dbReference>
<organism evidence="2 3">
    <name type="scientific">Schaedlerella arabinosiphila</name>
    <dbReference type="NCBI Taxonomy" id="2044587"/>
    <lineage>
        <taxon>Bacteria</taxon>
        <taxon>Bacillati</taxon>
        <taxon>Bacillota</taxon>
        <taxon>Clostridia</taxon>
        <taxon>Lachnospirales</taxon>
        <taxon>Lachnospiraceae</taxon>
        <taxon>Schaedlerella</taxon>
    </lineage>
</organism>
<dbReference type="SUPFAM" id="SSF47336">
    <property type="entry name" value="ACP-like"/>
    <property type="match status" value="1"/>
</dbReference>
<gene>
    <name evidence="2" type="ORF">FMM80_08345</name>
</gene>
<evidence type="ECO:0000313" key="3">
    <source>
        <dbReference type="Proteomes" id="UP000474104"/>
    </source>
</evidence>
<dbReference type="EMBL" id="VIRB01000054">
    <property type="protein sequence ID" value="NDO68688.1"/>
    <property type="molecule type" value="Genomic_DNA"/>
</dbReference>
<dbReference type="Proteomes" id="UP000474104">
    <property type="component" value="Unassembled WGS sequence"/>
</dbReference>
<sequence length="80" mass="8919">MEAKISELLKEINIEILDYEGDNLYKDGLLDSIQVIDLAVELGETFGIEIPPESVVLENFANKDAIKHFVMRLLDGQNAG</sequence>
<reference evidence="2 3" key="1">
    <citation type="submission" date="2019-07" db="EMBL/GenBank/DDBJ databases">
        <title>Draft genome sequences of 15 bacterial species constituting the stable defined intestinal microbiota of the GM15 gnotobiotic mouse model.</title>
        <authorList>
            <person name="Elie C."/>
            <person name="Mathieu A."/>
            <person name="Saliou A."/>
            <person name="Darnaud M."/>
            <person name="Leulier F."/>
            <person name="Tamellini A."/>
        </authorList>
    </citation>
    <scope>NUCLEOTIDE SEQUENCE [LARGE SCALE GENOMIC DNA]</scope>
    <source>
        <strain evidence="3">ASF 502</strain>
    </source>
</reference>
<dbReference type="Gene3D" id="1.10.1200.10">
    <property type="entry name" value="ACP-like"/>
    <property type="match status" value="1"/>
</dbReference>
<dbReference type="Pfam" id="PF00550">
    <property type="entry name" value="PP-binding"/>
    <property type="match status" value="1"/>
</dbReference>
<feature type="domain" description="Carrier" evidence="1">
    <location>
        <begin position="1"/>
        <end position="74"/>
    </location>
</feature>
<proteinExistence type="predicted"/>
<name>A0A9X5C8S6_9FIRM</name>
<dbReference type="InterPro" id="IPR036736">
    <property type="entry name" value="ACP-like_sf"/>
</dbReference>
<accession>A0A9X5C8S6</accession>
<dbReference type="AlphaFoldDB" id="A0A9X5C8S6"/>
<evidence type="ECO:0000313" key="2">
    <source>
        <dbReference type="EMBL" id="NDO68688.1"/>
    </source>
</evidence>
<evidence type="ECO:0000259" key="1">
    <source>
        <dbReference type="PROSITE" id="PS50075"/>
    </source>
</evidence>
<comment type="caution">
    <text evidence="2">The sequence shown here is derived from an EMBL/GenBank/DDBJ whole genome shotgun (WGS) entry which is preliminary data.</text>
</comment>
<dbReference type="RefSeq" id="WP_162205487.1">
    <property type="nucleotide sequence ID" value="NZ_VIRB01000054.1"/>
</dbReference>